<dbReference type="AlphaFoldDB" id="A0A0F9CU27"/>
<evidence type="ECO:0000313" key="1">
    <source>
        <dbReference type="EMBL" id="KKL02579.1"/>
    </source>
</evidence>
<sequence length="209" mass="24134">MRSITLTQRPITSWPWQETQWRKASPFRSSWSKTVDLLDREVYKRSSTDEAIIEIDVGARDIRRDGWIRSDARPRSPRVVLTFEDLHQGWLRYRCDRFLSWRDNVRAIALGMEALRRVDRYGITDGEQYHGFRSGRALPGKVLTSREAAALISENGDDPEDYLHDPEACRLGILRALKRNHPDHGGTADELYVVQAARDVLSQHHGVEV</sequence>
<gene>
    <name evidence="1" type="ORF">LCGC14_2626420</name>
</gene>
<organism evidence="1">
    <name type="scientific">marine sediment metagenome</name>
    <dbReference type="NCBI Taxonomy" id="412755"/>
    <lineage>
        <taxon>unclassified sequences</taxon>
        <taxon>metagenomes</taxon>
        <taxon>ecological metagenomes</taxon>
    </lineage>
</organism>
<protein>
    <recommendedName>
        <fullName evidence="2">J domain-containing protein</fullName>
    </recommendedName>
</protein>
<reference evidence="1" key="1">
    <citation type="journal article" date="2015" name="Nature">
        <title>Complex archaea that bridge the gap between prokaryotes and eukaryotes.</title>
        <authorList>
            <person name="Spang A."/>
            <person name="Saw J.H."/>
            <person name="Jorgensen S.L."/>
            <person name="Zaremba-Niedzwiedzka K."/>
            <person name="Martijn J."/>
            <person name="Lind A.E."/>
            <person name="van Eijk R."/>
            <person name="Schleper C."/>
            <person name="Guy L."/>
            <person name="Ettema T.J."/>
        </authorList>
    </citation>
    <scope>NUCLEOTIDE SEQUENCE</scope>
</reference>
<name>A0A0F9CU27_9ZZZZ</name>
<accession>A0A0F9CU27</accession>
<evidence type="ECO:0008006" key="2">
    <source>
        <dbReference type="Google" id="ProtNLM"/>
    </source>
</evidence>
<comment type="caution">
    <text evidence="1">The sequence shown here is derived from an EMBL/GenBank/DDBJ whole genome shotgun (WGS) entry which is preliminary data.</text>
</comment>
<proteinExistence type="predicted"/>
<dbReference type="EMBL" id="LAZR01044943">
    <property type="protein sequence ID" value="KKL02579.1"/>
    <property type="molecule type" value="Genomic_DNA"/>
</dbReference>